<evidence type="ECO:0000256" key="2">
    <source>
        <dbReference type="SAM" id="Phobius"/>
    </source>
</evidence>
<proteinExistence type="predicted"/>
<evidence type="ECO:0000313" key="3">
    <source>
        <dbReference type="EMBL" id="DAF56987.1"/>
    </source>
</evidence>
<reference evidence="3" key="1">
    <citation type="journal article" date="2021" name="Proc. Natl. Acad. Sci. U.S.A.">
        <title>A Catalog of Tens of Thousands of Viruses from Human Metagenomes Reveals Hidden Associations with Chronic Diseases.</title>
        <authorList>
            <person name="Tisza M.J."/>
            <person name="Buck C.B."/>
        </authorList>
    </citation>
    <scope>NUCLEOTIDE SEQUENCE</scope>
    <source>
        <strain evidence="3">Ctp4Q36</strain>
    </source>
</reference>
<feature type="transmembrane region" description="Helical" evidence="2">
    <location>
        <begin position="6"/>
        <end position="25"/>
    </location>
</feature>
<evidence type="ECO:0000256" key="1">
    <source>
        <dbReference type="SAM" id="Coils"/>
    </source>
</evidence>
<name>A0A8S5T1T5_9CAUD</name>
<protein>
    <submittedName>
        <fullName evidence="3">Uncharacterized protein</fullName>
    </submittedName>
</protein>
<organism evidence="3">
    <name type="scientific">Myoviridae sp. ctp4Q36</name>
    <dbReference type="NCBI Taxonomy" id="2827708"/>
    <lineage>
        <taxon>Viruses</taxon>
        <taxon>Duplodnaviria</taxon>
        <taxon>Heunggongvirae</taxon>
        <taxon>Uroviricota</taxon>
        <taxon>Caudoviricetes</taxon>
    </lineage>
</organism>
<keyword evidence="2" id="KW-1133">Transmembrane helix</keyword>
<feature type="coiled-coil region" evidence="1">
    <location>
        <begin position="62"/>
        <end position="89"/>
    </location>
</feature>
<sequence>MIKIDDVATIITASGALIGSIVLFYKAKAERGKMDRESFGAELTTIRQAYSEMLKDQIESVVAPMERRVDRLNKHVSELQREVDELKAYRGKFEIAIMYIRSLCHWIDIKDKAGIEKPNMPQELKEYLIDKKK</sequence>
<keyword evidence="1" id="KW-0175">Coiled coil</keyword>
<accession>A0A8S5T1T5</accession>
<keyword evidence="2" id="KW-0812">Transmembrane</keyword>
<dbReference type="EMBL" id="BK032725">
    <property type="protein sequence ID" value="DAF56987.1"/>
    <property type="molecule type" value="Genomic_DNA"/>
</dbReference>
<keyword evidence="2" id="KW-0472">Membrane</keyword>